<dbReference type="InterPro" id="IPR001647">
    <property type="entry name" value="HTH_TetR"/>
</dbReference>
<evidence type="ECO:0000259" key="3">
    <source>
        <dbReference type="PROSITE" id="PS50977"/>
    </source>
</evidence>
<evidence type="ECO:0000256" key="1">
    <source>
        <dbReference type="ARBA" id="ARBA00023125"/>
    </source>
</evidence>
<dbReference type="EMBL" id="JBBNPS010000023">
    <property type="protein sequence ID" value="MEQ3354103.1"/>
    <property type="molecule type" value="Genomic_DNA"/>
</dbReference>
<name>A0ABV1J7D8_9FIRM</name>
<gene>
    <name evidence="4" type="ORF">AAA081_07350</name>
</gene>
<dbReference type="InterPro" id="IPR009057">
    <property type="entry name" value="Homeodomain-like_sf"/>
</dbReference>
<organism evidence="4 5">
    <name type="scientific">Aedoeadaptatus acetigenes</name>
    <dbReference type="NCBI Taxonomy" id="2981723"/>
    <lineage>
        <taxon>Bacteria</taxon>
        <taxon>Bacillati</taxon>
        <taxon>Bacillota</taxon>
        <taxon>Tissierellia</taxon>
        <taxon>Tissierellales</taxon>
        <taxon>Peptoniphilaceae</taxon>
        <taxon>Aedoeadaptatus</taxon>
    </lineage>
</organism>
<sequence length="201" mass="22995">MIVFGMKGGDRVARQYTKELIKREFLALLEEKSFHSITIAMLAERCEISRNTFYYHYDDVYSLVKEIFADELVKVNGESDATLSWEEMLLSGASFLVKNKRAAQNLFQSIDKKDTDAYLFELCESVMRRYVEAVCAEKGICAQEADKRLVIDFYRAALVGLMDKWVQEGMQTSPEEAILRIGQLFDGNIERSLRISASLGE</sequence>
<dbReference type="PANTHER" id="PTHR43479">
    <property type="entry name" value="ACREF/ENVCD OPERON REPRESSOR-RELATED"/>
    <property type="match status" value="1"/>
</dbReference>
<dbReference type="InterPro" id="IPR039532">
    <property type="entry name" value="TetR_C_Firmicutes"/>
</dbReference>
<dbReference type="Gene3D" id="1.10.357.10">
    <property type="entry name" value="Tetracycline Repressor, domain 2"/>
    <property type="match status" value="1"/>
</dbReference>
<feature type="DNA-binding region" description="H-T-H motif" evidence="2">
    <location>
        <begin position="38"/>
        <end position="57"/>
    </location>
</feature>
<accession>A0ABV1J7D8</accession>
<dbReference type="Pfam" id="PF00440">
    <property type="entry name" value="TetR_N"/>
    <property type="match status" value="1"/>
</dbReference>
<dbReference type="RefSeq" id="WP_349054421.1">
    <property type="nucleotide sequence ID" value="NZ_JBBNPS010000023.1"/>
</dbReference>
<evidence type="ECO:0000256" key="2">
    <source>
        <dbReference type="PROSITE-ProRule" id="PRU00335"/>
    </source>
</evidence>
<keyword evidence="5" id="KW-1185">Reference proteome</keyword>
<dbReference type="Pfam" id="PF14278">
    <property type="entry name" value="TetR_C_8"/>
    <property type="match status" value="1"/>
</dbReference>
<reference evidence="4 5" key="1">
    <citation type="submission" date="2024-04" db="EMBL/GenBank/DDBJ databases">
        <title>Human intestinal bacterial collection.</title>
        <authorList>
            <person name="Pauvert C."/>
            <person name="Hitch T.C.A."/>
            <person name="Clavel T."/>
        </authorList>
    </citation>
    <scope>NUCLEOTIDE SEQUENCE [LARGE SCALE GENOMIC DNA]</scope>
    <source>
        <strain evidence="4 5">CLA-SR-H026</strain>
    </source>
</reference>
<comment type="caution">
    <text evidence="4">The sequence shown here is derived from an EMBL/GenBank/DDBJ whole genome shotgun (WGS) entry which is preliminary data.</text>
</comment>
<dbReference type="PROSITE" id="PS50977">
    <property type="entry name" value="HTH_TETR_2"/>
    <property type="match status" value="1"/>
</dbReference>
<evidence type="ECO:0000313" key="4">
    <source>
        <dbReference type="EMBL" id="MEQ3354103.1"/>
    </source>
</evidence>
<feature type="domain" description="HTH tetR-type" evidence="3">
    <location>
        <begin position="15"/>
        <end position="75"/>
    </location>
</feature>
<dbReference type="SUPFAM" id="SSF46689">
    <property type="entry name" value="Homeodomain-like"/>
    <property type="match status" value="1"/>
</dbReference>
<dbReference type="Proteomes" id="UP001481872">
    <property type="component" value="Unassembled WGS sequence"/>
</dbReference>
<dbReference type="PANTHER" id="PTHR43479:SF7">
    <property type="entry name" value="TETR-FAMILY TRANSCRIPTIONAL REGULATOR"/>
    <property type="match status" value="1"/>
</dbReference>
<proteinExistence type="predicted"/>
<dbReference type="InterPro" id="IPR050624">
    <property type="entry name" value="HTH-type_Tx_Regulator"/>
</dbReference>
<evidence type="ECO:0000313" key="5">
    <source>
        <dbReference type="Proteomes" id="UP001481872"/>
    </source>
</evidence>
<keyword evidence="1 2" id="KW-0238">DNA-binding</keyword>
<protein>
    <submittedName>
        <fullName evidence="4">TetR/AcrR family transcriptional regulator</fullName>
    </submittedName>
</protein>